<evidence type="ECO:0000313" key="7">
    <source>
        <dbReference type="Proteomes" id="UP000799437"/>
    </source>
</evidence>
<evidence type="ECO:0000256" key="4">
    <source>
        <dbReference type="ARBA" id="ARBA00023242"/>
    </source>
</evidence>
<dbReference type="AlphaFoldDB" id="A0A6A6WK41"/>
<sequence>MTVETLSSNVVNYLVWRYLQEAGFGSAAVHLQKEWVRDPQELPFASNVKKNAMVELLQDGLYLNHLEAGVKGSHSSPRFGDDHGSQYSIHRSGGPVLRAEDDYNDIPHETNGTLHDNGSKKGPRRKKKSSGPERLNGDAMEIEPNGVHSPSRGESEALVSDVESPNVEEVQTTTLVQGRSLDVQTEKIAELAPSTIITSVDKPGSIINHVMWGHDNDTDRDVLLVAGDSLLRFYDVPTSQTLQSTAGELRNVDYPLPFNSFDVSAFAWKGPSEPGCAAFATQERITNEMSESMSDYKLSLIEGNEYRMISSLGGMIFQITWNQASQLLLTISGNDVAGLIRIWKQDFSYVSYATDQPLLDCQWLFDTRFVVCGEKFLSILELDALSSEIRVLKNFDTGRDWDRVCFDPICRFIACKSLDGDAVALAHLEDATLRIQTFDVAPVTDIAFQPIPNPASHTAESARLLAASFHHGYIQVWNVKEGFDHVYRVELEDRPVGAIAFSPDGFLLAAAGMDTVSIWQAEHGGTPKAQWHGSEEEHWAMPGSDKDAQDPLHRLAWDADSKRLAFALGNQFALINFQR</sequence>
<dbReference type="InterPro" id="IPR045183">
    <property type="entry name" value="Ebi-like"/>
</dbReference>
<dbReference type="OrthoDB" id="1367865at2759"/>
<dbReference type="PANTHER" id="PTHR22846">
    <property type="entry name" value="WD40 REPEAT PROTEIN"/>
    <property type="match status" value="1"/>
</dbReference>
<dbReference type="SUPFAM" id="SSF50978">
    <property type="entry name" value="WD40 repeat-like"/>
    <property type="match status" value="1"/>
</dbReference>
<dbReference type="GO" id="GO:0003714">
    <property type="term" value="F:transcription corepressor activity"/>
    <property type="evidence" value="ECO:0007669"/>
    <property type="project" value="InterPro"/>
</dbReference>
<evidence type="ECO:0000256" key="3">
    <source>
        <dbReference type="ARBA" id="ARBA00022737"/>
    </source>
</evidence>
<dbReference type="GO" id="GO:0006357">
    <property type="term" value="P:regulation of transcription by RNA polymerase II"/>
    <property type="evidence" value="ECO:0007669"/>
    <property type="project" value="TreeGrafter"/>
</dbReference>
<evidence type="ECO:0000256" key="1">
    <source>
        <dbReference type="ARBA" id="ARBA00004123"/>
    </source>
</evidence>
<keyword evidence="2" id="KW-0853">WD repeat</keyword>
<dbReference type="Proteomes" id="UP000799437">
    <property type="component" value="Unassembled WGS sequence"/>
</dbReference>
<dbReference type="Gene3D" id="1.20.960.30">
    <property type="match status" value="1"/>
</dbReference>
<reference evidence="6" key="1">
    <citation type="journal article" date="2020" name="Stud. Mycol.">
        <title>101 Dothideomycetes genomes: a test case for predicting lifestyles and emergence of pathogens.</title>
        <authorList>
            <person name="Haridas S."/>
            <person name="Albert R."/>
            <person name="Binder M."/>
            <person name="Bloem J."/>
            <person name="Labutti K."/>
            <person name="Salamov A."/>
            <person name="Andreopoulos B."/>
            <person name="Baker S."/>
            <person name="Barry K."/>
            <person name="Bills G."/>
            <person name="Bluhm B."/>
            <person name="Cannon C."/>
            <person name="Castanera R."/>
            <person name="Culley D."/>
            <person name="Daum C."/>
            <person name="Ezra D."/>
            <person name="Gonzalez J."/>
            <person name="Henrissat B."/>
            <person name="Kuo A."/>
            <person name="Liang C."/>
            <person name="Lipzen A."/>
            <person name="Lutzoni F."/>
            <person name="Magnuson J."/>
            <person name="Mondo S."/>
            <person name="Nolan M."/>
            <person name="Ohm R."/>
            <person name="Pangilinan J."/>
            <person name="Park H.-J."/>
            <person name="Ramirez L."/>
            <person name="Alfaro M."/>
            <person name="Sun H."/>
            <person name="Tritt A."/>
            <person name="Yoshinaga Y."/>
            <person name="Zwiers L.-H."/>
            <person name="Turgeon B."/>
            <person name="Goodwin S."/>
            <person name="Spatafora J."/>
            <person name="Crous P."/>
            <person name="Grigoriev I."/>
        </authorList>
    </citation>
    <scope>NUCLEOTIDE SEQUENCE</scope>
    <source>
        <strain evidence="6">CBS 121739</strain>
    </source>
</reference>
<evidence type="ECO:0000313" key="6">
    <source>
        <dbReference type="EMBL" id="KAF2762291.1"/>
    </source>
</evidence>
<dbReference type="PANTHER" id="PTHR22846:SF2">
    <property type="entry name" value="F-BOX-LIKE_WD REPEAT-CONTAINING PROTEIN EBI"/>
    <property type="match status" value="1"/>
</dbReference>
<dbReference type="GO" id="GO:0034967">
    <property type="term" value="C:Set3 complex"/>
    <property type="evidence" value="ECO:0007669"/>
    <property type="project" value="TreeGrafter"/>
</dbReference>
<feature type="compositionally biased region" description="Basic and acidic residues" evidence="5">
    <location>
        <begin position="98"/>
        <end position="108"/>
    </location>
</feature>
<evidence type="ECO:0000256" key="5">
    <source>
        <dbReference type="SAM" id="MobiDB-lite"/>
    </source>
</evidence>
<proteinExistence type="predicted"/>
<dbReference type="InterPro" id="IPR036322">
    <property type="entry name" value="WD40_repeat_dom_sf"/>
</dbReference>
<comment type="subcellular location">
    <subcellularLocation>
        <location evidence="1">Nucleus</location>
    </subcellularLocation>
</comment>
<dbReference type="EMBL" id="ML996566">
    <property type="protein sequence ID" value="KAF2762291.1"/>
    <property type="molecule type" value="Genomic_DNA"/>
</dbReference>
<dbReference type="InterPro" id="IPR006594">
    <property type="entry name" value="LisH"/>
</dbReference>
<dbReference type="Gene3D" id="2.130.10.10">
    <property type="entry name" value="YVTN repeat-like/Quinoprotein amine dehydrogenase"/>
    <property type="match status" value="1"/>
</dbReference>
<keyword evidence="4" id="KW-0539">Nucleus</keyword>
<dbReference type="InterPro" id="IPR001680">
    <property type="entry name" value="WD40_rpt"/>
</dbReference>
<dbReference type="Pfam" id="PF08513">
    <property type="entry name" value="LisH"/>
    <property type="match status" value="1"/>
</dbReference>
<accession>A0A6A6WK41</accession>
<name>A0A6A6WK41_9PEZI</name>
<dbReference type="GeneID" id="54486278"/>
<evidence type="ECO:0000256" key="2">
    <source>
        <dbReference type="ARBA" id="ARBA00022574"/>
    </source>
</evidence>
<protein>
    <submittedName>
        <fullName evidence="6">WD40 repeat-like protein</fullName>
    </submittedName>
</protein>
<feature type="region of interest" description="Disordered" evidence="5">
    <location>
        <begin position="71"/>
        <end position="171"/>
    </location>
</feature>
<organism evidence="6 7">
    <name type="scientific">Pseudovirgaria hyperparasitica</name>
    <dbReference type="NCBI Taxonomy" id="470096"/>
    <lineage>
        <taxon>Eukaryota</taxon>
        <taxon>Fungi</taxon>
        <taxon>Dikarya</taxon>
        <taxon>Ascomycota</taxon>
        <taxon>Pezizomycotina</taxon>
        <taxon>Dothideomycetes</taxon>
        <taxon>Dothideomycetes incertae sedis</taxon>
        <taxon>Acrospermales</taxon>
        <taxon>Acrospermaceae</taxon>
        <taxon>Pseudovirgaria</taxon>
    </lineage>
</organism>
<dbReference type="RefSeq" id="XP_033604742.1">
    <property type="nucleotide sequence ID" value="XM_033745224.1"/>
</dbReference>
<dbReference type="SMART" id="SM00320">
    <property type="entry name" value="WD40"/>
    <property type="match status" value="4"/>
</dbReference>
<keyword evidence="7" id="KW-1185">Reference proteome</keyword>
<gene>
    <name evidence="6" type="ORF">EJ05DRAFT_483049</name>
</gene>
<keyword evidence="3" id="KW-0677">Repeat</keyword>
<dbReference type="InterPro" id="IPR015943">
    <property type="entry name" value="WD40/YVTN_repeat-like_dom_sf"/>
</dbReference>